<dbReference type="AlphaFoldDB" id="A0A498IIJ0"/>
<reference evidence="1 2" key="1">
    <citation type="submission" date="2018-10" db="EMBL/GenBank/DDBJ databases">
        <title>A high-quality apple genome assembly.</title>
        <authorList>
            <person name="Hu J."/>
        </authorList>
    </citation>
    <scope>NUCLEOTIDE SEQUENCE [LARGE SCALE GENOMIC DNA]</scope>
    <source>
        <strain evidence="2">cv. HFTH1</strain>
        <tissue evidence="1">Young leaf</tissue>
    </source>
</reference>
<dbReference type="Proteomes" id="UP000290289">
    <property type="component" value="Chromosome 11"/>
</dbReference>
<evidence type="ECO:0000313" key="2">
    <source>
        <dbReference type="Proteomes" id="UP000290289"/>
    </source>
</evidence>
<accession>A0A498IIJ0</accession>
<protein>
    <submittedName>
        <fullName evidence="1">Uncharacterized protein</fullName>
    </submittedName>
</protein>
<evidence type="ECO:0000313" key="1">
    <source>
        <dbReference type="EMBL" id="RXH83020.1"/>
    </source>
</evidence>
<organism evidence="1 2">
    <name type="scientific">Malus domestica</name>
    <name type="common">Apple</name>
    <name type="synonym">Pyrus malus</name>
    <dbReference type="NCBI Taxonomy" id="3750"/>
    <lineage>
        <taxon>Eukaryota</taxon>
        <taxon>Viridiplantae</taxon>
        <taxon>Streptophyta</taxon>
        <taxon>Embryophyta</taxon>
        <taxon>Tracheophyta</taxon>
        <taxon>Spermatophyta</taxon>
        <taxon>Magnoliopsida</taxon>
        <taxon>eudicotyledons</taxon>
        <taxon>Gunneridae</taxon>
        <taxon>Pentapetalae</taxon>
        <taxon>rosids</taxon>
        <taxon>fabids</taxon>
        <taxon>Rosales</taxon>
        <taxon>Rosaceae</taxon>
        <taxon>Amygdaloideae</taxon>
        <taxon>Maleae</taxon>
        <taxon>Malus</taxon>
    </lineage>
</organism>
<comment type="caution">
    <text evidence="1">The sequence shown here is derived from an EMBL/GenBank/DDBJ whole genome shotgun (WGS) entry which is preliminary data.</text>
</comment>
<proteinExistence type="predicted"/>
<keyword evidence="2" id="KW-1185">Reference proteome</keyword>
<name>A0A498IIJ0_MALDO</name>
<gene>
    <name evidence="1" type="ORF">DVH24_003518</name>
</gene>
<sequence length="166" mass="18665">MDTSTRETLPVANWCQGLTHCHRRLEPRRLHTIVTITPQRRVIRLFLLDSNPLSTTAVADWSLATRPPHPQIPRPRHGGSGDLHSRLTAELVEISGNRGKGEGIDDGRWKGWVGIGCPAAMPDSRRFRFKLSPNQAAIGITRLHQLPPATILPDPRRQLRRATHPR</sequence>
<dbReference type="EMBL" id="RDQH01000337">
    <property type="protein sequence ID" value="RXH83020.1"/>
    <property type="molecule type" value="Genomic_DNA"/>
</dbReference>